<sequence>MSVKETWYAVRGVLTQKQLDQLPPQVYAELQVFDPATSTWDEYGIETADGCVARNPPFDEVAVGRHRE</sequence>
<accession>A0A5C1ALQ2</accession>
<organism evidence="1 2">
    <name type="scientific">Limnoglobus roseus</name>
    <dbReference type="NCBI Taxonomy" id="2598579"/>
    <lineage>
        <taxon>Bacteria</taxon>
        <taxon>Pseudomonadati</taxon>
        <taxon>Planctomycetota</taxon>
        <taxon>Planctomycetia</taxon>
        <taxon>Gemmatales</taxon>
        <taxon>Gemmataceae</taxon>
        <taxon>Limnoglobus</taxon>
    </lineage>
</organism>
<dbReference type="Proteomes" id="UP000324974">
    <property type="component" value="Chromosome"/>
</dbReference>
<proteinExistence type="predicted"/>
<dbReference type="RefSeq" id="WP_149112399.1">
    <property type="nucleotide sequence ID" value="NZ_CP042425.1"/>
</dbReference>
<evidence type="ECO:0000313" key="1">
    <source>
        <dbReference type="EMBL" id="QEL17838.1"/>
    </source>
</evidence>
<dbReference type="KEGG" id="lrs:PX52LOC_04849"/>
<protein>
    <submittedName>
        <fullName evidence="1">Uncharacterized protein</fullName>
    </submittedName>
</protein>
<reference evidence="2" key="1">
    <citation type="submission" date="2019-08" db="EMBL/GenBank/DDBJ databases">
        <title>Limnoglobus roseus gen. nov., sp. nov., a novel freshwater planctomycete with a giant genome from the family Gemmataceae.</title>
        <authorList>
            <person name="Kulichevskaya I.S."/>
            <person name="Naumoff D.G."/>
            <person name="Miroshnikov K."/>
            <person name="Ivanova A."/>
            <person name="Philippov D.A."/>
            <person name="Hakobyan A."/>
            <person name="Rijpstra I.C."/>
            <person name="Sinninghe Damste J.S."/>
            <person name="Liesack W."/>
            <person name="Dedysh S.N."/>
        </authorList>
    </citation>
    <scope>NUCLEOTIDE SEQUENCE [LARGE SCALE GENOMIC DNA]</scope>
    <source>
        <strain evidence="2">PX52</strain>
    </source>
</reference>
<dbReference type="AlphaFoldDB" id="A0A5C1ALQ2"/>
<gene>
    <name evidence="1" type="ORF">PX52LOC_04849</name>
</gene>
<dbReference type="EMBL" id="CP042425">
    <property type="protein sequence ID" value="QEL17838.1"/>
    <property type="molecule type" value="Genomic_DNA"/>
</dbReference>
<keyword evidence="2" id="KW-1185">Reference proteome</keyword>
<evidence type="ECO:0000313" key="2">
    <source>
        <dbReference type="Proteomes" id="UP000324974"/>
    </source>
</evidence>
<name>A0A5C1ALQ2_9BACT</name>